<dbReference type="EMBL" id="FNFX01000005">
    <property type="protein sequence ID" value="SDK79143.1"/>
    <property type="molecule type" value="Genomic_DNA"/>
</dbReference>
<keyword evidence="2" id="KW-0813">Transport</keyword>
<evidence type="ECO:0000256" key="5">
    <source>
        <dbReference type="ARBA" id="ARBA00022692"/>
    </source>
</evidence>
<evidence type="ECO:0000313" key="12">
    <source>
        <dbReference type="EMBL" id="SDK79143.1"/>
    </source>
</evidence>
<feature type="transmembrane region" description="Helical" evidence="11">
    <location>
        <begin position="6"/>
        <end position="22"/>
    </location>
</feature>
<evidence type="ECO:0000256" key="11">
    <source>
        <dbReference type="SAM" id="Phobius"/>
    </source>
</evidence>
<dbReference type="GO" id="GO:0016020">
    <property type="term" value="C:membrane"/>
    <property type="evidence" value="ECO:0007669"/>
    <property type="project" value="UniProtKB-SubCell"/>
</dbReference>
<keyword evidence="8" id="KW-0811">Translocation</keyword>
<dbReference type="AlphaFoldDB" id="A0A1G9EST2"/>
<dbReference type="Gene3D" id="1.20.5.3310">
    <property type="match status" value="1"/>
</dbReference>
<dbReference type="PANTHER" id="PTHR33162:SF1">
    <property type="entry name" value="SEC-INDEPENDENT PROTEIN TRANSLOCASE PROTEIN TATA, CHLOROPLASTIC"/>
    <property type="match status" value="1"/>
</dbReference>
<evidence type="ECO:0000256" key="7">
    <source>
        <dbReference type="ARBA" id="ARBA00022989"/>
    </source>
</evidence>
<dbReference type="InterPro" id="IPR018448">
    <property type="entry name" value="TatB"/>
</dbReference>
<keyword evidence="13" id="KW-1185">Reference proteome</keyword>
<keyword evidence="6" id="KW-0653">Protein transport</keyword>
<reference evidence="13" key="1">
    <citation type="submission" date="2016-10" db="EMBL/GenBank/DDBJ databases">
        <authorList>
            <person name="Varghese N."/>
            <person name="Submissions S."/>
        </authorList>
    </citation>
    <scope>NUCLEOTIDE SEQUENCE [LARGE SCALE GENOMIC DNA]</scope>
    <source>
        <strain evidence="13">CBMB127</strain>
    </source>
</reference>
<feature type="coiled-coil region" evidence="10">
    <location>
        <begin position="47"/>
        <end position="76"/>
    </location>
</feature>
<dbReference type="STRING" id="492660.SAMN05192566_2434"/>
<keyword evidence="9 11" id="KW-0472">Membrane</keyword>
<evidence type="ECO:0000256" key="9">
    <source>
        <dbReference type="ARBA" id="ARBA00023136"/>
    </source>
</evidence>
<dbReference type="RefSeq" id="WP_091472428.1">
    <property type="nucleotide sequence ID" value="NZ_FNFX01000005.1"/>
</dbReference>
<dbReference type="NCBIfam" id="TIGR01410">
    <property type="entry name" value="tatB"/>
    <property type="match status" value="1"/>
</dbReference>
<dbReference type="PANTHER" id="PTHR33162">
    <property type="entry name" value="SEC-INDEPENDENT PROTEIN TRANSLOCASE PROTEIN TATA, CHLOROPLASTIC"/>
    <property type="match status" value="1"/>
</dbReference>
<dbReference type="Proteomes" id="UP000198629">
    <property type="component" value="Unassembled WGS sequence"/>
</dbReference>
<evidence type="ECO:0000256" key="6">
    <source>
        <dbReference type="ARBA" id="ARBA00022927"/>
    </source>
</evidence>
<evidence type="ECO:0000256" key="4">
    <source>
        <dbReference type="ARBA" id="ARBA00022519"/>
    </source>
</evidence>
<evidence type="ECO:0000256" key="8">
    <source>
        <dbReference type="ARBA" id="ARBA00023010"/>
    </source>
</evidence>
<sequence length="107" mass="11749">MFEVGFSEIIVIAVVALIVIGPDKLPKLARTYGLLYGRVQRYVSGIKQDMEREVALDQMKKATAEAQKKLLAFQSQMISMEAAEAEVIAEMPLPEVVEAVPVAEAVK</sequence>
<keyword evidence="7 11" id="KW-1133">Transmembrane helix</keyword>
<comment type="subcellular location">
    <subcellularLocation>
        <location evidence="1">Membrane</location>
        <topology evidence="1">Single-pass membrane protein</topology>
    </subcellularLocation>
</comment>
<keyword evidence="3" id="KW-1003">Cell membrane</keyword>
<keyword evidence="10" id="KW-0175">Coiled coil</keyword>
<dbReference type="PRINTS" id="PR01506">
    <property type="entry name" value="TATBPROTEIN"/>
</dbReference>
<evidence type="ECO:0000256" key="10">
    <source>
        <dbReference type="SAM" id="Coils"/>
    </source>
</evidence>
<keyword evidence="5 11" id="KW-0812">Transmembrane</keyword>
<keyword evidence="4" id="KW-0997">Cell inner membrane</keyword>
<dbReference type="Pfam" id="PF02416">
    <property type="entry name" value="TatA_B_E"/>
    <property type="match status" value="1"/>
</dbReference>
<dbReference type="GO" id="GO:0043953">
    <property type="term" value="P:protein transport by the Tat complex"/>
    <property type="evidence" value="ECO:0007669"/>
    <property type="project" value="InterPro"/>
</dbReference>
<dbReference type="InterPro" id="IPR003369">
    <property type="entry name" value="TatA/B/E"/>
</dbReference>
<protein>
    <submittedName>
        <fullName evidence="12">Sec-independent protein translocase protein TatB</fullName>
    </submittedName>
</protein>
<evidence type="ECO:0000256" key="3">
    <source>
        <dbReference type="ARBA" id="ARBA00022475"/>
    </source>
</evidence>
<gene>
    <name evidence="12" type="ORF">SAMN05192566_2434</name>
</gene>
<evidence type="ECO:0000313" key="13">
    <source>
        <dbReference type="Proteomes" id="UP000198629"/>
    </source>
</evidence>
<accession>A0A1G9EST2</accession>
<organism evidence="12 13">
    <name type="scientific">Methylophilus rhizosphaerae</name>
    <dbReference type="NCBI Taxonomy" id="492660"/>
    <lineage>
        <taxon>Bacteria</taxon>
        <taxon>Pseudomonadati</taxon>
        <taxon>Pseudomonadota</taxon>
        <taxon>Betaproteobacteria</taxon>
        <taxon>Nitrosomonadales</taxon>
        <taxon>Methylophilaceae</taxon>
        <taxon>Methylophilus</taxon>
    </lineage>
</organism>
<dbReference type="OrthoDB" id="9816005at2"/>
<dbReference type="GO" id="GO:0008320">
    <property type="term" value="F:protein transmembrane transporter activity"/>
    <property type="evidence" value="ECO:0007669"/>
    <property type="project" value="InterPro"/>
</dbReference>
<evidence type="ECO:0000256" key="2">
    <source>
        <dbReference type="ARBA" id="ARBA00022448"/>
    </source>
</evidence>
<name>A0A1G9EST2_9PROT</name>
<evidence type="ECO:0000256" key="1">
    <source>
        <dbReference type="ARBA" id="ARBA00004167"/>
    </source>
</evidence>
<proteinExistence type="predicted"/>